<dbReference type="Pfam" id="PF01281">
    <property type="entry name" value="Ribosomal_L9_N"/>
    <property type="match status" value="1"/>
</dbReference>
<dbReference type="Proteomes" id="UP000419017">
    <property type="component" value="Unassembled WGS sequence"/>
</dbReference>
<dbReference type="InterPro" id="IPR036791">
    <property type="entry name" value="Ribosomal_bL9_C_sf"/>
</dbReference>
<dbReference type="EMBL" id="CABWIB010000001">
    <property type="protein sequence ID" value="VWL85504.1"/>
    <property type="molecule type" value="Genomic_DNA"/>
</dbReference>
<comment type="function">
    <text evidence="7">Binds to the 23S rRNA.</text>
</comment>
<evidence type="ECO:0000259" key="10">
    <source>
        <dbReference type="Pfam" id="PF03948"/>
    </source>
</evidence>
<dbReference type="Gene3D" id="3.40.5.10">
    <property type="entry name" value="Ribosomal protein L9, N-terminal domain"/>
    <property type="match status" value="1"/>
</dbReference>
<evidence type="ECO:0000256" key="8">
    <source>
        <dbReference type="SAM" id="Coils"/>
    </source>
</evidence>
<evidence type="ECO:0000256" key="7">
    <source>
        <dbReference type="HAMAP-Rule" id="MF_00503"/>
    </source>
</evidence>
<sequence length="150" mass="16781">MKVSVILLENVKGIGKKDEIVMVKDGYANNFLFPQKKAVAATNENLNKLRQKNDKKVNDSRKELEASNKLKEEINNKKIVLEVKAGDNGKVFGSIGPKEIIEAIKKQLNIKLDKKLLTSDARIKDLGTHNLVIKLHKEVEANLIIDVKGL</sequence>
<dbReference type="InterPro" id="IPR020070">
    <property type="entry name" value="Ribosomal_bL9_N"/>
</dbReference>
<organism evidence="11 12">
    <name type="scientific">Oceanivirga miroungae</name>
    <dbReference type="NCBI Taxonomy" id="1130046"/>
    <lineage>
        <taxon>Bacteria</taxon>
        <taxon>Fusobacteriati</taxon>
        <taxon>Fusobacteriota</taxon>
        <taxon>Fusobacteriia</taxon>
        <taxon>Fusobacteriales</taxon>
        <taxon>Leptotrichiaceae</taxon>
        <taxon>Oceanivirga</taxon>
    </lineage>
</organism>
<dbReference type="InterPro" id="IPR020069">
    <property type="entry name" value="Ribosomal_bL9_C"/>
</dbReference>
<dbReference type="InterPro" id="IPR020594">
    <property type="entry name" value="Ribosomal_bL9_bac/chp"/>
</dbReference>
<keyword evidence="4 7" id="KW-0689">Ribosomal protein</keyword>
<dbReference type="Gene3D" id="3.10.430.100">
    <property type="entry name" value="Ribosomal protein L9, C-terminal domain"/>
    <property type="match status" value="1"/>
</dbReference>
<dbReference type="GO" id="GO:0005840">
    <property type="term" value="C:ribosome"/>
    <property type="evidence" value="ECO:0007669"/>
    <property type="project" value="UniProtKB-KW"/>
</dbReference>
<comment type="similarity">
    <text evidence="1 7">Belongs to the bacterial ribosomal protein bL9 family.</text>
</comment>
<dbReference type="GO" id="GO:0019843">
    <property type="term" value="F:rRNA binding"/>
    <property type="evidence" value="ECO:0007669"/>
    <property type="project" value="UniProtKB-UniRule"/>
</dbReference>
<evidence type="ECO:0000256" key="2">
    <source>
        <dbReference type="ARBA" id="ARBA00022730"/>
    </source>
</evidence>
<keyword evidence="8" id="KW-0175">Coiled coil</keyword>
<dbReference type="GO" id="GO:0006412">
    <property type="term" value="P:translation"/>
    <property type="evidence" value="ECO:0007669"/>
    <property type="project" value="UniProtKB-UniRule"/>
</dbReference>
<accession>A0A6I8MDC0</accession>
<keyword evidence="2 7" id="KW-0699">rRNA-binding</keyword>
<dbReference type="AlphaFoldDB" id="A0A6I8MDC0"/>
<evidence type="ECO:0000313" key="11">
    <source>
        <dbReference type="EMBL" id="VWL85504.1"/>
    </source>
</evidence>
<dbReference type="SUPFAM" id="SSF55653">
    <property type="entry name" value="Ribosomal protein L9 C-domain"/>
    <property type="match status" value="1"/>
</dbReference>
<reference evidence="11 12" key="1">
    <citation type="submission" date="2019-10" db="EMBL/GenBank/DDBJ databases">
        <authorList>
            <person name="Blom J."/>
        </authorList>
    </citation>
    <scope>NUCLEOTIDE SEQUENCE [LARGE SCALE GENOMIC DNA]</scope>
    <source>
        <strain evidence="11 12">ES3154-GLU</strain>
    </source>
</reference>
<dbReference type="GO" id="GO:1990904">
    <property type="term" value="C:ribonucleoprotein complex"/>
    <property type="evidence" value="ECO:0007669"/>
    <property type="project" value="UniProtKB-KW"/>
</dbReference>
<keyword evidence="12" id="KW-1185">Reference proteome</keyword>
<dbReference type="InterPro" id="IPR009027">
    <property type="entry name" value="Ribosomal_bL9/RNase_H1_N"/>
</dbReference>
<dbReference type="InterPro" id="IPR000244">
    <property type="entry name" value="Ribosomal_bL9"/>
</dbReference>
<evidence type="ECO:0000256" key="5">
    <source>
        <dbReference type="ARBA" id="ARBA00023274"/>
    </source>
</evidence>
<evidence type="ECO:0000256" key="1">
    <source>
        <dbReference type="ARBA" id="ARBA00010605"/>
    </source>
</evidence>
<keyword evidence="3 7" id="KW-0694">RNA-binding</keyword>
<dbReference type="Pfam" id="PF03948">
    <property type="entry name" value="Ribosomal_L9_C"/>
    <property type="match status" value="1"/>
</dbReference>
<keyword evidence="5 7" id="KW-0687">Ribonucleoprotein</keyword>
<dbReference type="HAMAP" id="MF_00503">
    <property type="entry name" value="Ribosomal_bL9"/>
    <property type="match status" value="1"/>
</dbReference>
<feature type="domain" description="Large ribosomal subunit protein bL9 C-terminal" evidence="10">
    <location>
        <begin position="66"/>
        <end position="148"/>
    </location>
</feature>
<feature type="coiled-coil region" evidence="8">
    <location>
        <begin position="39"/>
        <end position="77"/>
    </location>
</feature>
<protein>
    <recommendedName>
        <fullName evidence="6 7">Large ribosomal subunit protein bL9</fullName>
    </recommendedName>
</protein>
<dbReference type="SUPFAM" id="SSF55658">
    <property type="entry name" value="L9 N-domain-like"/>
    <property type="match status" value="1"/>
</dbReference>
<dbReference type="NCBIfam" id="TIGR00158">
    <property type="entry name" value="L9"/>
    <property type="match status" value="1"/>
</dbReference>
<evidence type="ECO:0000313" key="12">
    <source>
        <dbReference type="Proteomes" id="UP000419017"/>
    </source>
</evidence>
<dbReference type="GO" id="GO:0003735">
    <property type="term" value="F:structural constituent of ribosome"/>
    <property type="evidence" value="ECO:0007669"/>
    <property type="project" value="InterPro"/>
</dbReference>
<feature type="domain" description="Ribosomal protein L9" evidence="9">
    <location>
        <begin position="4"/>
        <end position="49"/>
    </location>
</feature>
<evidence type="ECO:0000259" key="9">
    <source>
        <dbReference type="Pfam" id="PF01281"/>
    </source>
</evidence>
<name>A0A6I8MDC0_9FUSO</name>
<dbReference type="RefSeq" id="WP_156683495.1">
    <property type="nucleotide sequence ID" value="NZ_CABWIB010000001.1"/>
</dbReference>
<dbReference type="PANTHER" id="PTHR21368">
    <property type="entry name" value="50S RIBOSOMAL PROTEIN L9"/>
    <property type="match status" value="1"/>
</dbReference>
<evidence type="ECO:0000256" key="4">
    <source>
        <dbReference type="ARBA" id="ARBA00022980"/>
    </source>
</evidence>
<gene>
    <name evidence="7" type="primary">rplI</name>
    <name evidence="11" type="ORF">OMES3154_00790</name>
</gene>
<evidence type="ECO:0000256" key="3">
    <source>
        <dbReference type="ARBA" id="ARBA00022884"/>
    </source>
</evidence>
<evidence type="ECO:0000256" key="6">
    <source>
        <dbReference type="ARBA" id="ARBA00035292"/>
    </source>
</evidence>
<proteinExistence type="inferred from homology"/>
<dbReference type="InterPro" id="IPR036935">
    <property type="entry name" value="Ribosomal_bL9_N_sf"/>
</dbReference>